<keyword evidence="1" id="KW-0812">Transmembrane</keyword>
<name>A0A8H5K8B5_9HYPO</name>
<feature type="transmembrane region" description="Helical" evidence="1">
    <location>
        <begin position="53"/>
        <end position="72"/>
    </location>
</feature>
<comment type="caution">
    <text evidence="2">The sequence shown here is derived from an EMBL/GenBank/DDBJ whole genome shotgun (WGS) entry which is preliminary data.</text>
</comment>
<proteinExistence type="predicted"/>
<organism evidence="2 3">
    <name type="scientific">Fusarium napiforme</name>
    <dbReference type="NCBI Taxonomy" id="42672"/>
    <lineage>
        <taxon>Eukaryota</taxon>
        <taxon>Fungi</taxon>
        <taxon>Dikarya</taxon>
        <taxon>Ascomycota</taxon>
        <taxon>Pezizomycotina</taxon>
        <taxon>Sordariomycetes</taxon>
        <taxon>Hypocreomycetidae</taxon>
        <taxon>Hypocreales</taxon>
        <taxon>Nectriaceae</taxon>
        <taxon>Fusarium</taxon>
        <taxon>Fusarium fujikuroi species complex</taxon>
    </lineage>
</organism>
<dbReference type="Proteomes" id="UP000574317">
    <property type="component" value="Unassembled WGS sequence"/>
</dbReference>
<evidence type="ECO:0000313" key="2">
    <source>
        <dbReference type="EMBL" id="KAF5567866.1"/>
    </source>
</evidence>
<keyword evidence="3" id="KW-1185">Reference proteome</keyword>
<protein>
    <submittedName>
        <fullName evidence="2">Amino acid transporter</fullName>
    </submittedName>
</protein>
<sequence>MRLTSPSNWTVMAITRIRFNDAMKAQDIERETFLPGPRICVFLSGNWSTAPFIFNYGIVALAGSIGLGWKLFKKTQFHRASEVDLVSHLYFFDVLTEHYRHEREAAPQNLKDKILAKIF</sequence>
<gene>
    <name evidence="2" type="ORF">FNAPI_440</name>
</gene>
<accession>A0A8H5K8B5</accession>
<evidence type="ECO:0000313" key="3">
    <source>
        <dbReference type="Proteomes" id="UP000574317"/>
    </source>
</evidence>
<evidence type="ECO:0000256" key="1">
    <source>
        <dbReference type="SAM" id="Phobius"/>
    </source>
</evidence>
<dbReference type="EMBL" id="JAAOAO010000016">
    <property type="protein sequence ID" value="KAF5567866.1"/>
    <property type="molecule type" value="Genomic_DNA"/>
</dbReference>
<keyword evidence="1" id="KW-1133">Transmembrane helix</keyword>
<dbReference type="AlphaFoldDB" id="A0A8H5K8B5"/>
<reference evidence="2 3" key="1">
    <citation type="submission" date="2020-05" db="EMBL/GenBank/DDBJ databases">
        <title>Identification and distribution of gene clusters putatively required for synthesis of sphingolipid metabolism inhibitors in phylogenetically diverse species of the filamentous fungus Fusarium.</title>
        <authorList>
            <person name="Kim H.-S."/>
            <person name="Busman M."/>
            <person name="Brown D.W."/>
            <person name="Divon H."/>
            <person name="Uhlig S."/>
            <person name="Proctor R.H."/>
        </authorList>
    </citation>
    <scope>NUCLEOTIDE SEQUENCE [LARGE SCALE GENOMIC DNA]</scope>
    <source>
        <strain evidence="2 3">NRRL 25196</strain>
    </source>
</reference>
<keyword evidence="1" id="KW-0472">Membrane</keyword>